<keyword evidence="1" id="KW-1133">Transmembrane helix</keyword>
<keyword evidence="1" id="KW-0472">Membrane</keyword>
<dbReference type="AlphaFoldDB" id="A0A1I7DXU2"/>
<evidence type="ECO:0000313" key="3">
    <source>
        <dbReference type="Proteomes" id="UP000182466"/>
    </source>
</evidence>
<keyword evidence="1" id="KW-0812">Transmembrane</keyword>
<evidence type="ECO:0000256" key="1">
    <source>
        <dbReference type="SAM" id="Phobius"/>
    </source>
</evidence>
<protein>
    <submittedName>
        <fullName evidence="2">Pentapeptide repeat-containing protein</fullName>
    </submittedName>
</protein>
<proteinExistence type="predicted"/>
<feature type="transmembrane region" description="Helical" evidence="1">
    <location>
        <begin position="136"/>
        <end position="155"/>
    </location>
</feature>
<dbReference type="Proteomes" id="UP000182466">
    <property type="component" value="Unassembled WGS sequence"/>
</dbReference>
<dbReference type="Pfam" id="PF00805">
    <property type="entry name" value="Pentapeptide"/>
    <property type="match status" value="1"/>
</dbReference>
<gene>
    <name evidence="2" type="ORF">SAMN05216236_13718</name>
</gene>
<dbReference type="OrthoDB" id="7837851at2"/>
<dbReference type="SUPFAM" id="SSF141571">
    <property type="entry name" value="Pentapeptide repeat-like"/>
    <property type="match status" value="1"/>
</dbReference>
<accession>A0A1I7DXU2</accession>
<dbReference type="Gene3D" id="2.160.20.80">
    <property type="entry name" value="E3 ubiquitin-protein ligase SopA"/>
    <property type="match status" value="1"/>
</dbReference>
<dbReference type="PANTHER" id="PTHR14136">
    <property type="entry name" value="BTB_POZ DOMAIN-CONTAINING PROTEIN KCTD9"/>
    <property type="match status" value="1"/>
</dbReference>
<feature type="transmembrane region" description="Helical" evidence="1">
    <location>
        <begin position="99"/>
        <end position="124"/>
    </location>
</feature>
<dbReference type="InterPro" id="IPR001646">
    <property type="entry name" value="5peptide_repeat"/>
</dbReference>
<dbReference type="PANTHER" id="PTHR14136:SF17">
    <property type="entry name" value="BTB_POZ DOMAIN-CONTAINING PROTEIN KCTD9"/>
    <property type="match status" value="1"/>
</dbReference>
<name>A0A1I7DXU2_9RHOB</name>
<keyword evidence="3" id="KW-1185">Reference proteome</keyword>
<dbReference type="EMBL" id="FPAW01000037">
    <property type="protein sequence ID" value="SFU16491.1"/>
    <property type="molecule type" value="Genomic_DNA"/>
</dbReference>
<organism evidence="2 3">
    <name type="scientific">Sedimentitalea nanhaiensis</name>
    <dbReference type="NCBI Taxonomy" id="999627"/>
    <lineage>
        <taxon>Bacteria</taxon>
        <taxon>Pseudomonadati</taxon>
        <taxon>Pseudomonadota</taxon>
        <taxon>Alphaproteobacteria</taxon>
        <taxon>Rhodobacterales</taxon>
        <taxon>Paracoccaceae</taxon>
        <taxon>Sedimentitalea</taxon>
    </lineage>
</organism>
<reference evidence="2 3" key="1">
    <citation type="submission" date="2016-10" db="EMBL/GenBank/DDBJ databases">
        <authorList>
            <person name="de Groot N.N."/>
        </authorList>
    </citation>
    <scope>NUCLEOTIDE SEQUENCE [LARGE SCALE GENOMIC DNA]</scope>
    <source>
        <strain evidence="2 3">CGMCC 1.10959</strain>
    </source>
</reference>
<dbReference type="InterPro" id="IPR051082">
    <property type="entry name" value="Pentapeptide-BTB/POZ_domain"/>
</dbReference>
<evidence type="ECO:0000313" key="2">
    <source>
        <dbReference type="EMBL" id="SFU16491.1"/>
    </source>
</evidence>
<dbReference type="eggNOG" id="COG1357">
    <property type="taxonomic scope" value="Bacteria"/>
</dbReference>
<dbReference type="STRING" id="999627.SAMN05216236_13718"/>
<sequence>MFLLSELRTPARDFGDTYAQNRGFARRGDAQKRRMTGVHTLYIPPSYPRAARAPLGSAPIALHCVRDWSRAEILLKHDKPDLLDWLGLRHKPDFSNARWLGGLVATTASALFLLLLIGTVIEFVKASWSDDPDAVALRNAGLVLAAIAGIPFLIWRAVVAQKQADVAEQALFNDKLKAAADDLHARREIKRKNRLQDATERDFIEDDIVRRVAAIDRLEGLAEERPSEAPRIARLLCVYLRHLSKGITPDNEEHPRADMEAAAQTIGRMKMIPGVETDKVVIDLRGANLAGFDLSGLCFDGALLHKSHLIGTILRKTKLRNALLYECDLQPADMRKTRLEGARFWKVRFDFKPGEEKQLLNARLRGAAFSETRLTMPIIIGLKERPVFLDSSVIEASWSDLHVWETTVEMDLEPGELRERIRSELNFPAMDSWHSAYLAWRAWQKEIGFDPDDPSTW</sequence>